<dbReference type="PIRSF" id="PIRSF021700">
    <property type="entry name" value="3_dmu_93_MTrfase"/>
    <property type="match status" value="1"/>
</dbReference>
<dbReference type="PANTHER" id="PTHR33990">
    <property type="entry name" value="PROTEIN YJDN-RELATED"/>
    <property type="match status" value="1"/>
</dbReference>
<accession>A0ABX7N192</accession>
<reference evidence="2 3" key="1">
    <citation type="submission" date="2021-02" db="EMBL/GenBank/DDBJ databases">
        <title>De Novo genome assembly of isolated myxobacteria.</title>
        <authorList>
            <person name="Stevens D.C."/>
        </authorList>
    </citation>
    <scope>NUCLEOTIDE SEQUENCE [LARGE SCALE GENOMIC DNA]</scope>
    <source>
        <strain evidence="2 3">SCHIC003</strain>
    </source>
</reference>
<dbReference type="EMBL" id="CP071091">
    <property type="protein sequence ID" value="QSQ12477.1"/>
    <property type="molecule type" value="Genomic_DNA"/>
</dbReference>
<protein>
    <submittedName>
        <fullName evidence="2">VOC family protein</fullName>
    </submittedName>
</protein>
<dbReference type="RefSeq" id="WP_206714203.1">
    <property type="nucleotide sequence ID" value="NZ_CP071091.1"/>
</dbReference>
<name>A0ABX7N192_9BACT</name>
<evidence type="ECO:0000259" key="1">
    <source>
        <dbReference type="Pfam" id="PF06983"/>
    </source>
</evidence>
<dbReference type="InterPro" id="IPR009725">
    <property type="entry name" value="3_dmu_93_MTrfase"/>
</dbReference>
<dbReference type="Pfam" id="PF06983">
    <property type="entry name" value="3-dmu-9_3-mt"/>
    <property type="match status" value="1"/>
</dbReference>
<feature type="domain" description="PhnB-like" evidence="1">
    <location>
        <begin position="5"/>
        <end position="127"/>
    </location>
</feature>
<dbReference type="InterPro" id="IPR029068">
    <property type="entry name" value="Glyas_Bleomycin-R_OHBP_Dase"/>
</dbReference>
<proteinExistence type="predicted"/>
<dbReference type="PANTHER" id="PTHR33990:SF2">
    <property type="entry name" value="PHNB-LIKE DOMAIN-CONTAINING PROTEIN"/>
    <property type="match status" value="1"/>
</dbReference>
<sequence>MSRFQRITPFFWFPDQAQTEAAVALYTSVFPRSRIVTTTRYIETNSPVSGQPVGALMTLAFELDGQEFVALNGGPHFKFTEALSLVVNCESQAEVDHYWTRLSEGGDERAQQCGWLKDRFGVSWQVVPTELIQLLSGSDGAKARRVTEAMLKMKKLDLDALRRAAG</sequence>
<dbReference type="Gene3D" id="3.10.180.10">
    <property type="entry name" value="2,3-Dihydroxybiphenyl 1,2-Dioxygenase, domain 1"/>
    <property type="match status" value="1"/>
</dbReference>
<dbReference type="InterPro" id="IPR028973">
    <property type="entry name" value="PhnB-like"/>
</dbReference>
<organism evidence="2 3">
    <name type="scientific">Myxococcus landrumensis</name>
    <dbReference type="NCBI Taxonomy" id="2813577"/>
    <lineage>
        <taxon>Bacteria</taxon>
        <taxon>Pseudomonadati</taxon>
        <taxon>Myxococcota</taxon>
        <taxon>Myxococcia</taxon>
        <taxon>Myxococcales</taxon>
        <taxon>Cystobacterineae</taxon>
        <taxon>Myxococcaceae</taxon>
        <taxon>Myxococcus</taxon>
    </lineage>
</organism>
<dbReference type="Proteomes" id="UP000663090">
    <property type="component" value="Chromosome"/>
</dbReference>
<evidence type="ECO:0000313" key="3">
    <source>
        <dbReference type="Proteomes" id="UP000663090"/>
    </source>
</evidence>
<evidence type="ECO:0000313" key="2">
    <source>
        <dbReference type="EMBL" id="QSQ12477.1"/>
    </source>
</evidence>
<keyword evidence="3" id="KW-1185">Reference proteome</keyword>
<dbReference type="CDD" id="cd06588">
    <property type="entry name" value="PhnB_like"/>
    <property type="match status" value="1"/>
</dbReference>
<gene>
    <name evidence="2" type="ORF">JY572_29530</name>
</gene>
<dbReference type="SUPFAM" id="SSF54593">
    <property type="entry name" value="Glyoxalase/Bleomycin resistance protein/Dihydroxybiphenyl dioxygenase"/>
    <property type="match status" value="1"/>
</dbReference>